<evidence type="ECO:0008006" key="3">
    <source>
        <dbReference type="Google" id="ProtNLM"/>
    </source>
</evidence>
<dbReference type="EMBL" id="PYUC01000001">
    <property type="protein sequence ID" value="PTB22426.1"/>
    <property type="molecule type" value="Genomic_DNA"/>
</dbReference>
<evidence type="ECO:0000313" key="1">
    <source>
        <dbReference type="EMBL" id="PTB22426.1"/>
    </source>
</evidence>
<gene>
    <name evidence="1" type="ORF">C9I57_01135</name>
</gene>
<dbReference type="InterPro" id="IPR015943">
    <property type="entry name" value="WD40/YVTN_repeat-like_dom_sf"/>
</dbReference>
<protein>
    <recommendedName>
        <fullName evidence="3">WD40 repeat domain-containing protein</fullName>
    </recommendedName>
</protein>
<reference evidence="1 2" key="1">
    <citation type="submission" date="2018-03" db="EMBL/GenBank/DDBJ databases">
        <title>Whole genome analyses suggest that Burkholderia sensu lato contains two further novel genera in the rhizoxinica-symbiotica group Mycetohabitans gen. nov., and Trinickia gen. nov.: implications for the evolution of diazotrophy and nodulation in the Burkholderiaceae.</title>
        <authorList>
            <person name="Estrada De Los Santos P."/>
            <person name="Palmer M."/>
            <person name="Chavez-Ramirez B."/>
            <person name="Steenkamp E.T."/>
            <person name="Hirsch A.M."/>
            <person name="Manyaka P."/>
            <person name="Maluk M."/>
            <person name="Lafos M."/>
            <person name="Crook M."/>
            <person name="Gross E."/>
            <person name="Simon M.F."/>
            <person name="Bueno Dos Reis Junior F."/>
            <person name="Poole P.S."/>
            <person name="Venter S.N."/>
            <person name="James E.K."/>
        </authorList>
    </citation>
    <scope>NUCLEOTIDE SEQUENCE [LARGE SCALE GENOMIC DNA]</scope>
    <source>
        <strain evidence="1 2">JPY-366</strain>
    </source>
</reference>
<sequence length="324" mass="35223">MKAKSNQKKKGNLSGTQHGPFICQEVLSRKFPETTLEIQRTTGEVISAFPLLELSAGHQIAPDGELIYVLTGGQASDTGILRRLIAVNMTEGVVREVGISTSALPAVDREHIAYFENGIIVVRKHDRTRIFEKHLGQLGVLHGGPAHACALLPNRRVAISRGHRCEEQIADLTVFDLDSGREEHCVELPATTSYKTFAPAALRGDPRGELVAILGYHAGLVLVDLAKGIDVADAYQPDPLDLADGRPTRHSHHSYSDFAFDAEGERLAAAYRPGKLSVWSRSGGVLKREWVATNPKAQRIVTFDEGTVGFFDSLGERAVFAIGS</sequence>
<dbReference type="AlphaFoldDB" id="A0A2T3Y0Y5"/>
<dbReference type="RefSeq" id="WP_107148808.1">
    <property type="nucleotide sequence ID" value="NZ_PYUC01000001.1"/>
</dbReference>
<dbReference type="Proteomes" id="UP000240638">
    <property type="component" value="Unassembled WGS sequence"/>
</dbReference>
<dbReference type="InterPro" id="IPR011047">
    <property type="entry name" value="Quinoprotein_ADH-like_sf"/>
</dbReference>
<evidence type="ECO:0000313" key="2">
    <source>
        <dbReference type="Proteomes" id="UP000240638"/>
    </source>
</evidence>
<accession>A0A2T3Y0Y5</accession>
<organism evidence="1 2">
    <name type="scientific">Trinickia symbiotica</name>
    <dbReference type="NCBI Taxonomy" id="863227"/>
    <lineage>
        <taxon>Bacteria</taxon>
        <taxon>Pseudomonadati</taxon>
        <taxon>Pseudomonadota</taxon>
        <taxon>Betaproteobacteria</taxon>
        <taxon>Burkholderiales</taxon>
        <taxon>Burkholderiaceae</taxon>
        <taxon>Trinickia</taxon>
    </lineage>
</organism>
<comment type="caution">
    <text evidence="1">The sequence shown here is derived from an EMBL/GenBank/DDBJ whole genome shotgun (WGS) entry which is preliminary data.</text>
</comment>
<proteinExistence type="predicted"/>
<dbReference type="SUPFAM" id="SSF50998">
    <property type="entry name" value="Quinoprotein alcohol dehydrogenase-like"/>
    <property type="match status" value="1"/>
</dbReference>
<dbReference type="Gene3D" id="2.130.10.10">
    <property type="entry name" value="YVTN repeat-like/Quinoprotein amine dehydrogenase"/>
    <property type="match status" value="1"/>
</dbReference>
<name>A0A2T3Y0Y5_9BURK</name>